<gene>
    <name evidence="3" type="ORF">GCM10017596_02640</name>
</gene>
<keyword evidence="4" id="KW-1185">Reference proteome</keyword>
<evidence type="ECO:0008006" key="5">
    <source>
        <dbReference type="Google" id="ProtNLM"/>
    </source>
</evidence>
<protein>
    <recommendedName>
        <fullName evidence="5">Polysaccharide chain length determinant N-terminal domain-containing protein</fullName>
    </recommendedName>
</protein>
<evidence type="ECO:0000256" key="1">
    <source>
        <dbReference type="SAM" id="MobiDB-lite"/>
    </source>
</evidence>
<dbReference type="Proteomes" id="UP001142325">
    <property type="component" value="Unassembled WGS sequence"/>
</dbReference>
<name>A0A9W6M7Y4_9MICO</name>
<evidence type="ECO:0000313" key="4">
    <source>
        <dbReference type="Proteomes" id="UP001142325"/>
    </source>
</evidence>
<dbReference type="PANTHER" id="PTHR32309">
    <property type="entry name" value="TYROSINE-PROTEIN KINASE"/>
    <property type="match status" value="1"/>
</dbReference>
<dbReference type="PANTHER" id="PTHR32309:SF31">
    <property type="entry name" value="CAPSULAR EXOPOLYSACCHARIDE FAMILY"/>
    <property type="match status" value="1"/>
</dbReference>
<dbReference type="AlphaFoldDB" id="A0A9W6M7Y4"/>
<organism evidence="3 4">
    <name type="scientific">Microbacterium keratanolyticum</name>
    <dbReference type="NCBI Taxonomy" id="67574"/>
    <lineage>
        <taxon>Bacteria</taxon>
        <taxon>Bacillati</taxon>
        <taxon>Actinomycetota</taxon>
        <taxon>Actinomycetes</taxon>
        <taxon>Micrococcales</taxon>
        <taxon>Microbacteriaceae</taxon>
        <taxon>Microbacterium</taxon>
    </lineage>
</organism>
<evidence type="ECO:0000313" key="3">
    <source>
        <dbReference type="EMBL" id="GLK00549.1"/>
    </source>
</evidence>
<feature type="transmembrane region" description="Helical" evidence="2">
    <location>
        <begin position="216"/>
        <end position="237"/>
    </location>
</feature>
<comment type="caution">
    <text evidence="3">The sequence shown here is derived from an EMBL/GenBank/DDBJ whole genome shotgun (WGS) entry which is preliminary data.</text>
</comment>
<feature type="compositionally biased region" description="Acidic residues" evidence="1">
    <location>
        <begin position="256"/>
        <end position="265"/>
    </location>
</feature>
<dbReference type="InterPro" id="IPR050445">
    <property type="entry name" value="Bact_polysacc_biosynth/exp"/>
</dbReference>
<keyword evidence="2" id="KW-1133">Transmembrane helix</keyword>
<dbReference type="EMBL" id="BSET01000001">
    <property type="protein sequence ID" value="GLK00549.1"/>
    <property type="molecule type" value="Genomic_DNA"/>
</dbReference>
<proteinExistence type="predicted"/>
<sequence length="309" mass="33542">MATHWTLEDLYRGITKSWFVLVGTIVVLSAAGAAIFLIYPQKYTAAAQHTVEPISVLSSGSSFNTVNMETEKVVATSTSVLTRAVETLDDTSVEALRANTVIEVPRNSQVLIFQVTANSAELAAERANALATAYGEQRTENARAVVDQTTAELTKSITQLQELLATQAEGSNERAATQLQVQALLDQQARIAATPFYPGTLVTQAEPPRESNRPSIYVFVAAGLFLGLLLGSIAALITSRVRNAPGHSYRRQVEQTFDEDENEDVEPQRPADPPPVVLDDDDTLVEPDSGRLVASGPIAASRRRPKRRR</sequence>
<feature type="region of interest" description="Disordered" evidence="1">
    <location>
        <begin position="255"/>
        <end position="309"/>
    </location>
</feature>
<keyword evidence="2" id="KW-0812">Transmembrane</keyword>
<keyword evidence="2" id="KW-0472">Membrane</keyword>
<reference evidence="3" key="2">
    <citation type="submission" date="2023-01" db="EMBL/GenBank/DDBJ databases">
        <authorList>
            <person name="Sun Q."/>
            <person name="Evtushenko L."/>
        </authorList>
    </citation>
    <scope>NUCLEOTIDE SEQUENCE</scope>
    <source>
        <strain evidence="3">VKM Ac-1958</strain>
    </source>
</reference>
<accession>A0A9W6M7Y4</accession>
<reference evidence="3" key="1">
    <citation type="journal article" date="2014" name="Int. J. Syst. Evol. Microbiol.">
        <title>Complete genome sequence of Corynebacterium casei LMG S-19264T (=DSM 44701T), isolated from a smear-ripened cheese.</title>
        <authorList>
            <consortium name="US DOE Joint Genome Institute (JGI-PGF)"/>
            <person name="Walter F."/>
            <person name="Albersmeier A."/>
            <person name="Kalinowski J."/>
            <person name="Ruckert C."/>
        </authorList>
    </citation>
    <scope>NUCLEOTIDE SEQUENCE</scope>
    <source>
        <strain evidence="3">VKM Ac-1958</strain>
    </source>
</reference>
<feature type="transmembrane region" description="Helical" evidence="2">
    <location>
        <begin position="18"/>
        <end position="39"/>
    </location>
</feature>
<dbReference type="RefSeq" id="WP_204938264.1">
    <property type="nucleotide sequence ID" value="NZ_BAAAUM010000001.1"/>
</dbReference>
<evidence type="ECO:0000256" key="2">
    <source>
        <dbReference type="SAM" id="Phobius"/>
    </source>
</evidence>